<evidence type="ECO:0000256" key="1">
    <source>
        <dbReference type="SAM" id="MobiDB-lite"/>
    </source>
</evidence>
<accession>A0ABS7E7J6</accession>
<dbReference type="InterPro" id="IPR025392">
    <property type="entry name" value="DUF4124"/>
</dbReference>
<feature type="chain" id="PRO_5045757892" evidence="2">
    <location>
        <begin position="19"/>
        <end position="183"/>
    </location>
</feature>
<evidence type="ECO:0000259" key="3">
    <source>
        <dbReference type="Pfam" id="PF13511"/>
    </source>
</evidence>
<dbReference type="RefSeq" id="WP_220111055.1">
    <property type="nucleotide sequence ID" value="NZ_JAHZST010000016.1"/>
</dbReference>
<keyword evidence="5" id="KW-1185">Reference proteome</keyword>
<protein>
    <submittedName>
        <fullName evidence="4">DUF4124 domain-containing protein</fullName>
    </submittedName>
</protein>
<feature type="signal peptide" evidence="2">
    <location>
        <begin position="1"/>
        <end position="18"/>
    </location>
</feature>
<feature type="region of interest" description="Disordered" evidence="1">
    <location>
        <begin position="48"/>
        <end position="76"/>
    </location>
</feature>
<comment type="caution">
    <text evidence="4">The sequence shown here is derived from an EMBL/GenBank/DDBJ whole genome shotgun (WGS) entry which is preliminary data.</text>
</comment>
<organism evidence="4 5">
    <name type="scientific">Shewanella nanhaiensis</name>
    <dbReference type="NCBI Taxonomy" id="2864872"/>
    <lineage>
        <taxon>Bacteria</taxon>
        <taxon>Pseudomonadati</taxon>
        <taxon>Pseudomonadota</taxon>
        <taxon>Gammaproteobacteria</taxon>
        <taxon>Alteromonadales</taxon>
        <taxon>Shewanellaceae</taxon>
        <taxon>Shewanella</taxon>
    </lineage>
</organism>
<evidence type="ECO:0000313" key="4">
    <source>
        <dbReference type="EMBL" id="MBW8185648.1"/>
    </source>
</evidence>
<evidence type="ECO:0000256" key="2">
    <source>
        <dbReference type="SAM" id="SignalP"/>
    </source>
</evidence>
<evidence type="ECO:0000313" key="5">
    <source>
        <dbReference type="Proteomes" id="UP001195963"/>
    </source>
</evidence>
<feature type="domain" description="DUF4124" evidence="3">
    <location>
        <begin position="8"/>
        <end position="57"/>
    </location>
</feature>
<feature type="compositionally biased region" description="Polar residues" evidence="1">
    <location>
        <begin position="48"/>
        <end position="65"/>
    </location>
</feature>
<keyword evidence="2" id="KW-0732">Signal</keyword>
<gene>
    <name evidence="4" type="ORF">K0625_18575</name>
</gene>
<dbReference type="Proteomes" id="UP001195963">
    <property type="component" value="Unassembled WGS sequence"/>
</dbReference>
<sequence>MRLLLTFFLLAFTLASSAAVYKWVDKDGKTHFSDKPIENSEVVEFKSNTQNQITPPPMQTVSKSAENSEELAPSTQYSVRIQSPKEEETIRENSGDVTIMASISPDLKPDHLLVILMDDKVMGSAQTTPIFSLKNIPRGEHTFVIKAVAQNGKQLASSPPRKIYLHRAIVNNSKKPTPFGKGS</sequence>
<reference evidence="4 5" key="1">
    <citation type="submission" date="2021-07" db="EMBL/GenBank/DDBJ databases">
        <title>Shewanella sp. nov, isolated from SCS.</title>
        <authorList>
            <person name="Cao W.R."/>
        </authorList>
    </citation>
    <scope>NUCLEOTIDE SEQUENCE [LARGE SCALE GENOMIC DNA]</scope>
    <source>
        <strain evidence="4 5">NR704-98</strain>
    </source>
</reference>
<dbReference type="Pfam" id="PF13511">
    <property type="entry name" value="DUF4124"/>
    <property type="match status" value="1"/>
</dbReference>
<dbReference type="EMBL" id="JAHZST010000016">
    <property type="protein sequence ID" value="MBW8185648.1"/>
    <property type="molecule type" value="Genomic_DNA"/>
</dbReference>
<proteinExistence type="predicted"/>
<name>A0ABS7E7J6_9GAMM</name>